<feature type="region of interest" description="Disordered" evidence="1">
    <location>
        <begin position="413"/>
        <end position="461"/>
    </location>
</feature>
<feature type="region of interest" description="Disordered" evidence="1">
    <location>
        <begin position="27"/>
        <end position="63"/>
    </location>
</feature>
<evidence type="ECO:0000313" key="2">
    <source>
        <dbReference type="EMBL" id="KAK3675559.1"/>
    </source>
</evidence>
<gene>
    <name evidence="2" type="ORF">LTR78_004643</name>
</gene>
<dbReference type="AlphaFoldDB" id="A0AAE0WPE7"/>
<feature type="compositionally biased region" description="Polar residues" evidence="1">
    <location>
        <begin position="444"/>
        <end position="460"/>
    </location>
</feature>
<feature type="compositionally biased region" description="Polar residues" evidence="1">
    <location>
        <begin position="217"/>
        <end position="226"/>
    </location>
</feature>
<name>A0AAE0WPE7_9PEZI</name>
<accession>A0AAE0WPE7</accession>
<sequence>MSAMQHTGERSAFDQVVVTPHSCDDGFRTELPAQRLASRASSPLLRGRRESPQRIRISSDDGTEMISPEEYATLPPSIQRKYFTSAERLHISQAAAADQRKKHCRKKIWLSPRPSLDCHRHTASEQRARTPSDASSDRHSLAELRSGERPITPEQAAWFFALPEKVRRQHFSKEERIQSEEGARVLQVTSSGSLVPASYASSNIDETVKAKPAKASPVTSDQTQVTPVRAAQRKQTYQQQDDSVSPHSLSTIGLAVTAPLAYTAEGKQRMRSGQQKIVVRKARSFNRALYLTPIALPPPRLAPIPASPVPETLPVSSAPQQEKLSWRLSRPCDDFYVPSPIETPPAKPFEEPVVADVTRPQLRPRAITCPVLDLTSERARHDIPNAVPTSTSECFPIQRTSLVLYDTDDNASVQTSGPLTPTALSSTSSQASTLLTSAEASSPITVQPNSDGSPTRTPQGHNYAVAARTPVTNVAAWPTKQSCEVAVADLDPLALEPLDSYERSAGADDTLTAFDLSVPREKRLTRVWKSIRRH</sequence>
<feature type="compositionally biased region" description="Basic and acidic residues" evidence="1">
    <location>
        <begin position="116"/>
        <end position="148"/>
    </location>
</feature>
<keyword evidence="3" id="KW-1185">Reference proteome</keyword>
<evidence type="ECO:0000313" key="3">
    <source>
        <dbReference type="Proteomes" id="UP001274830"/>
    </source>
</evidence>
<reference evidence="2" key="1">
    <citation type="submission" date="2023-07" db="EMBL/GenBank/DDBJ databases">
        <title>Black Yeasts Isolated from many extreme environments.</title>
        <authorList>
            <person name="Coleine C."/>
            <person name="Stajich J.E."/>
            <person name="Selbmann L."/>
        </authorList>
    </citation>
    <scope>NUCLEOTIDE SEQUENCE</scope>
    <source>
        <strain evidence="2">CCFEE 5485</strain>
    </source>
</reference>
<feature type="compositionally biased region" description="Basic and acidic residues" evidence="1">
    <location>
        <begin position="47"/>
        <end position="59"/>
    </location>
</feature>
<evidence type="ECO:0000256" key="1">
    <source>
        <dbReference type="SAM" id="MobiDB-lite"/>
    </source>
</evidence>
<feature type="compositionally biased region" description="Low complexity" evidence="1">
    <location>
        <begin position="415"/>
        <end position="443"/>
    </location>
</feature>
<dbReference type="EMBL" id="JAUTXT010000014">
    <property type="protein sequence ID" value="KAK3675559.1"/>
    <property type="molecule type" value="Genomic_DNA"/>
</dbReference>
<protein>
    <submittedName>
        <fullName evidence="2">Uncharacterized protein</fullName>
    </submittedName>
</protein>
<comment type="caution">
    <text evidence="2">The sequence shown here is derived from an EMBL/GenBank/DDBJ whole genome shotgun (WGS) entry which is preliminary data.</text>
</comment>
<organism evidence="2 3">
    <name type="scientific">Recurvomyces mirabilis</name>
    <dbReference type="NCBI Taxonomy" id="574656"/>
    <lineage>
        <taxon>Eukaryota</taxon>
        <taxon>Fungi</taxon>
        <taxon>Dikarya</taxon>
        <taxon>Ascomycota</taxon>
        <taxon>Pezizomycotina</taxon>
        <taxon>Dothideomycetes</taxon>
        <taxon>Dothideomycetidae</taxon>
        <taxon>Mycosphaerellales</taxon>
        <taxon>Teratosphaeriaceae</taxon>
        <taxon>Recurvomyces</taxon>
    </lineage>
</organism>
<feature type="region of interest" description="Disordered" evidence="1">
    <location>
        <begin position="208"/>
        <end position="227"/>
    </location>
</feature>
<dbReference type="Proteomes" id="UP001274830">
    <property type="component" value="Unassembled WGS sequence"/>
</dbReference>
<feature type="region of interest" description="Disordered" evidence="1">
    <location>
        <begin position="115"/>
        <end position="148"/>
    </location>
</feature>
<proteinExistence type="predicted"/>